<dbReference type="PANTHER" id="PTHR12707:SF0">
    <property type="entry name" value="PININ"/>
    <property type="match status" value="1"/>
</dbReference>
<evidence type="ECO:0000256" key="2">
    <source>
        <dbReference type="ARBA" id="ARBA00010386"/>
    </source>
</evidence>
<evidence type="ECO:0000313" key="10">
    <source>
        <dbReference type="EMBL" id="PLB51226.1"/>
    </source>
</evidence>
<feature type="compositionally biased region" description="Basic and acidic residues" evidence="8">
    <location>
        <begin position="51"/>
        <end position="90"/>
    </location>
</feature>
<dbReference type="GeneID" id="36562360"/>
<dbReference type="VEuPathDB" id="FungiDB:P170DRAFT_509248"/>
<feature type="compositionally biased region" description="Basic and acidic residues" evidence="8">
    <location>
        <begin position="143"/>
        <end position="160"/>
    </location>
</feature>
<accession>A0A2I2GEA2</accession>
<feature type="compositionally biased region" description="Polar residues" evidence="8">
    <location>
        <begin position="102"/>
        <end position="111"/>
    </location>
</feature>
<feature type="compositionally biased region" description="Basic and acidic residues" evidence="8">
    <location>
        <begin position="253"/>
        <end position="286"/>
    </location>
</feature>
<feature type="region of interest" description="Disordered" evidence="8">
    <location>
        <begin position="139"/>
        <end position="160"/>
    </location>
</feature>
<feature type="compositionally biased region" description="Basic and acidic residues" evidence="8">
    <location>
        <begin position="300"/>
        <end position="314"/>
    </location>
</feature>
<feature type="domain" description="Pinin/SDK/MemA protein" evidence="9">
    <location>
        <begin position="87"/>
        <end position="202"/>
    </location>
</feature>
<dbReference type="EMBL" id="MSFO01000003">
    <property type="protein sequence ID" value="PLB51226.1"/>
    <property type="molecule type" value="Genomic_DNA"/>
</dbReference>
<comment type="similarity">
    <text evidence="2">Belongs to the pinin family.</text>
</comment>
<feature type="compositionally biased region" description="Acidic residues" evidence="8">
    <location>
        <begin position="315"/>
        <end position="329"/>
    </location>
</feature>
<dbReference type="PANTHER" id="PTHR12707">
    <property type="entry name" value="PINN"/>
    <property type="match status" value="1"/>
</dbReference>
<comment type="subcellular location">
    <subcellularLocation>
        <location evidence="1">Nucleus</location>
    </subcellularLocation>
</comment>
<evidence type="ECO:0000256" key="5">
    <source>
        <dbReference type="ARBA" id="ARBA00023163"/>
    </source>
</evidence>
<keyword evidence="6" id="KW-0508">mRNA splicing</keyword>
<name>A0A2I2GEA2_9EURO</name>
<organism evidence="10 11">
    <name type="scientific">Aspergillus steynii IBT 23096</name>
    <dbReference type="NCBI Taxonomy" id="1392250"/>
    <lineage>
        <taxon>Eukaryota</taxon>
        <taxon>Fungi</taxon>
        <taxon>Dikarya</taxon>
        <taxon>Ascomycota</taxon>
        <taxon>Pezizomycotina</taxon>
        <taxon>Eurotiomycetes</taxon>
        <taxon>Eurotiomycetidae</taxon>
        <taxon>Eurotiales</taxon>
        <taxon>Aspergillaceae</taxon>
        <taxon>Aspergillus</taxon>
        <taxon>Aspergillus subgen. Circumdati</taxon>
    </lineage>
</organism>
<feature type="compositionally biased region" description="Basic and acidic residues" evidence="8">
    <location>
        <begin position="114"/>
        <end position="123"/>
    </location>
</feature>
<keyword evidence="3" id="KW-0507">mRNA processing</keyword>
<dbReference type="AlphaFoldDB" id="A0A2I2GEA2"/>
<dbReference type="Pfam" id="PF04696">
    <property type="entry name" value="Pinin_SDK_memA"/>
    <property type="match status" value="1"/>
</dbReference>
<keyword evidence="11" id="KW-1185">Reference proteome</keyword>
<dbReference type="OrthoDB" id="330772at2759"/>
<comment type="caution">
    <text evidence="10">The sequence shown here is derived from an EMBL/GenBank/DDBJ whole genome shotgun (WGS) entry which is preliminary data.</text>
</comment>
<feature type="region of interest" description="Disordered" evidence="8">
    <location>
        <begin position="207"/>
        <end position="329"/>
    </location>
</feature>
<feature type="compositionally biased region" description="Basic and acidic residues" evidence="8">
    <location>
        <begin position="211"/>
        <end position="235"/>
    </location>
</feature>
<reference evidence="10 11" key="1">
    <citation type="submission" date="2016-12" db="EMBL/GenBank/DDBJ databases">
        <title>The genomes of Aspergillus section Nigri reveals drivers in fungal speciation.</title>
        <authorList>
            <consortium name="DOE Joint Genome Institute"/>
            <person name="Vesth T.C."/>
            <person name="Nybo J."/>
            <person name="Theobald S."/>
            <person name="Brandl J."/>
            <person name="Frisvad J.C."/>
            <person name="Nielsen K.F."/>
            <person name="Lyhne E.K."/>
            <person name="Kogle M.E."/>
            <person name="Kuo A."/>
            <person name="Riley R."/>
            <person name="Clum A."/>
            <person name="Nolan M."/>
            <person name="Lipzen A."/>
            <person name="Salamov A."/>
            <person name="Henrissat B."/>
            <person name="Wiebenga A."/>
            <person name="De Vries R.P."/>
            <person name="Grigoriev I.V."/>
            <person name="Mortensen U.H."/>
            <person name="Andersen M.R."/>
            <person name="Baker S.E."/>
        </authorList>
    </citation>
    <scope>NUCLEOTIDE SEQUENCE [LARGE SCALE GENOMIC DNA]</scope>
    <source>
        <strain evidence="10 11">IBT 23096</strain>
    </source>
</reference>
<keyword evidence="7" id="KW-0539">Nucleus</keyword>
<gene>
    <name evidence="10" type="ORF">P170DRAFT_509248</name>
</gene>
<proteinExistence type="inferred from homology"/>
<evidence type="ECO:0000313" key="11">
    <source>
        <dbReference type="Proteomes" id="UP000234275"/>
    </source>
</evidence>
<dbReference type="GO" id="GO:0071013">
    <property type="term" value="C:catalytic step 2 spliceosome"/>
    <property type="evidence" value="ECO:0007669"/>
    <property type="project" value="TreeGrafter"/>
</dbReference>
<keyword evidence="5" id="KW-0804">Transcription</keyword>
<evidence type="ECO:0000259" key="9">
    <source>
        <dbReference type="Pfam" id="PF04696"/>
    </source>
</evidence>
<evidence type="ECO:0000256" key="8">
    <source>
        <dbReference type="SAM" id="MobiDB-lite"/>
    </source>
</evidence>
<dbReference type="GO" id="GO:0006397">
    <property type="term" value="P:mRNA processing"/>
    <property type="evidence" value="ECO:0007669"/>
    <property type="project" value="UniProtKB-KW"/>
</dbReference>
<dbReference type="InterPro" id="IPR039853">
    <property type="entry name" value="Pinin"/>
</dbReference>
<sequence length="329" mass="37587">MAEGSLASAVALPEPENVISSPEAGVKRRQSSISNPDPDHKRRRLSSTTTQDDHHDRRPSVSDRKQSSPDAERKPDRKPTRPAGRDEERKRGQRLFGGLLGTLSQSSNTAAQRRRADIERKQKDKLKLQDEEYDELKKKRRGERAAIRKKEQRLYDEESMRTRHSNLLAMAHFLKTRAEPVLYYKPWQLRPDDHAIIRDQIEDAEATISREVAEFEARHPPQQEEHPQEQEKQQEQPEPTQEGNSEPAPAPESRTEAETDGKESKETTHEVSHTAEAEAQHEKSTEEAPTDVPPPNDNVPVHHEHSDVHRGHEDDGGEVVEDQEDTVIY</sequence>
<evidence type="ECO:0000256" key="3">
    <source>
        <dbReference type="ARBA" id="ARBA00022664"/>
    </source>
</evidence>
<evidence type="ECO:0000256" key="1">
    <source>
        <dbReference type="ARBA" id="ARBA00004123"/>
    </source>
</evidence>
<feature type="region of interest" description="Disordered" evidence="8">
    <location>
        <begin position="1"/>
        <end position="123"/>
    </location>
</feature>
<evidence type="ECO:0000256" key="4">
    <source>
        <dbReference type="ARBA" id="ARBA00023015"/>
    </source>
</evidence>
<dbReference type="GO" id="GO:0008380">
    <property type="term" value="P:RNA splicing"/>
    <property type="evidence" value="ECO:0007669"/>
    <property type="project" value="UniProtKB-KW"/>
</dbReference>
<dbReference type="RefSeq" id="XP_024706528.1">
    <property type="nucleotide sequence ID" value="XM_024854654.1"/>
</dbReference>
<dbReference type="Proteomes" id="UP000234275">
    <property type="component" value="Unassembled WGS sequence"/>
</dbReference>
<protein>
    <recommendedName>
        <fullName evidence="9">Pinin/SDK/MemA protein domain-containing protein</fullName>
    </recommendedName>
</protein>
<dbReference type="STRING" id="1392250.A0A2I2GEA2"/>
<keyword evidence="4" id="KW-0805">Transcription regulation</keyword>
<dbReference type="InterPro" id="IPR006786">
    <property type="entry name" value="Pinin_SDK_MemA"/>
</dbReference>
<evidence type="ECO:0000256" key="6">
    <source>
        <dbReference type="ARBA" id="ARBA00023187"/>
    </source>
</evidence>
<evidence type="ECO:0000256" key="7">
    <source>
        <dbReference type="ARBA" id="ARBA00023242"/>
    </source>
</evidence>